<dbReference type="InterPro" id="IPR013783">
    <property type="entry name" value="Ig-like_fold"/>
</dbReference>
<dbReference type="GO" id="GO:0031588">
    <property type="term" value="C:nucleotide-activated protein kinase complex"/>
    <property type="evidence" value="ECO:0007669"/>
    <property type="project" value="TreeGrafter"/>
</dbReference>
<dbReference type="GO" id="GO:0005737">
    <property type="term" value="C:cytoplasm"/>
    <property type="evidence" value="ECO:0007669"/>
    <property type="project" value="TreeGrafter"/>
</dbReference>
<reference evidence="4 5" key="1">
    <citation type="submission" date="2016-10" db="EMBL/GenBank/DDBJ databases">
        <title>Genome sequence of the basidiomycete white-rot fungus Trametes pubescens.</title>
        <authorList>
            <person name="Makela M.R."/>
            <person name="Granchi Z."/>
            <person name="Peng M."/>
            <person name="De Vries R.P."/>
            <person name="Grigoriev I."/>
            <person name="Riley R."/>
            <person name="Hilden K."/>
        </authorList>
    </citation>
    <scope>NUCLEOTIDE SEQUENCE [LARGE SCALE GENOMIC DNA]</scope>
    <source>
        <strain evidence="4 5">FBCC735</strain>
    </source>
</reference>
<dbReference type="InterPro" id="IPR032640">
    <property type="entry name" value="AMPK1_CBM"/>
</dbReference>
<comment type="caution">
    <text evidence="4">The sequence shown here is derived from an EMBL/GenBank/DDBJ whole genome shotgun (WGS) entry which is preliminary data.</text>
</comment>
<feature type="region of interest" description="Disordered" evidence="2">
    <location>
        <begin position="84"/>
        <end position="106"/>
    </location>
</feature>
<comment type="similarity">
    <text evidence="1">Belongs to the CRP1/MDG1 family.</text>
</comment>
<dbReference type="STRING" id="154538.A0A1M2VIB5"/>
<dbReference type="Gene3D" id="2.60.40.10">
    <property type="entry name" value="Immunoglobulins"/>
    <property type="match status" value="1"/>
</dbReference>
<dbReference type="OrthoDB" id="5873279at2759"/>
<feature type="compositionally biased region" description="Low complexity" evidence="2">
    <location>
        <begin position="86"/>
        <end position="98"/>
    </location>
</feature>
<keyword evidence="5" id="KW-1185">Reference proteome</keyword>
<accession>A0A1M2VIB5</accession>
<evidence type="ECO:0000259" key="3">
    <source>
        <dbReference type="Pfam" id="PF16561"/>
    </source>
</evidence>
<feature type="compositionally biased region" description="Basic and acidic residues" evidence="2">
    <location>
        <begin position="424"/>
        <end position="441"/>
    </location>
</feature>
<dbReference type="Proteomes" id="UP000184267">
    <property type="component" value="Unassembled WGS sequence"/>
</dbReference>
<feature type="compositionally biased region" description="Low complexity" evidence="2">
    <location>
        <begin position="280"/>
        <end position="295"/>
    </location>
</feature>
<evidence type="ECO:0000256" key="2">
    <source>
        <dbReference type="SAM" id="MobiDB-lite"/>
    </source>
</evidence>
<dbReference type="CDD" id="cd02859">
    <property type="entry name" value="E_set_AMPKbeta_like_N"/>
    <property type="match status" value="1"/>
</dbReference>
<sequence length="441" mass="45570">MSESYEATFRWPHAGASDVIVTGTFDGWSCSHHLTKTPSGYFHGAFSVPWGDIVQYKYIVDGRWTTTDDQATELDPMGNLNNVLRAPARPSTPKSTSAPPSPQAETIQGRVNGFVETARQAVVGMVEALAPGTTETPAATPVAEKFDVTPEPVSAPEEPAPAPEEPTPAPEPSVPEVNAPEITSEAVLPSEPAPIAPEVPVSVLPLSTEPPLETLSVPVADVSESKPLETTIVEGSTTAETAVEPTPVIPVEASAVVAPGPTVDVSASAPVETTIVEGSTTAEAAAPAPTTAAEPSVEPSTHTPAGVNGASAEKPETNGAAPAVNGTNGTSTPKPTAARTTSTNGASPKTVTPPGSTGTSPATTPAKEKRMRFPSLSSRSLHSRSRSSVETPSELGESKEKNGTIASRLGSTERVKRRTSLFGKLKDVFHPKHETKPEATS</sequence>
<feature type="domain" description="AMP-activated protein kinase glycogen-binding" evidence="3">
    <location>
        <begin position="7"/>
        <end position="85"/>
    </location>
</feature>
<dbReference type="InterPro" id="IPR014756">
    <property type="entry name" value="Ig_E-set"/>
</dbReference>
<dbReference type="GO" id="GO:0007165">
    <property type="term" value="P:signal transduction"/>
    <property type="evidence" value="ECO:0007669"/>
    <property type="project" value="TreeGrafter"/>
</dbReference>
<dbReference type="SUPFAM" id="SSF81296">
    <property type="entry name" value="E set domains"/>
    <property type="match status" value="1"/>
</dbReference>
<dbReference type="InterPro" id="IPR050827">
    <property type="entry name" value="CRP1_MDG1_kinase"/>
</dbReference>
<dbReference type="PANTHER" id="PTHR10343">
    <property type="entry name" value="5'-AMP-ACTIVATED PROTEIN KINASE , BETA SUBUNIT"/>
    <property type="match status" value="1"/>
</dbReference>
<evidence type="ECO:0000256" key="1">
    <source>
        <dbReference type="ARBA" id="ARBA00038216"/>
    </source>
</evidence>
<dbReference type="Pfam" id="PF16561">
    <property type="entry name" value="AMPK1_CBM"/>
    <property type="match status" value="1"/>
</dbReference>
<dbReference type="OMA" id="WPHAGAS"/>
<name>A0A1M2VIB5_TRAPU</name>
<feature type="compositionally biased region" description="Polar residues" evidence="2">
    <location>
        <begin position="325"/>
        <end position="347"/>
    </location>
</feature>
<organism evidence="4 5">
    <name type="scientific">Trametes pubescens</name>
    <name type="common">White-rot fungus</name>
    <dbReference type="NCBI Taxonomy" id="154538"/>
    <lineage>
        <taxon>Eukaryota</taxon>
        <taxon>Fungi</taxon>
        <taxon>Dikarya</taxon>
        <taxon>Basidiomycota</taxon>
        <taxon>Agaricomycotina</taxon>
        <taxon>Agaricomycetes</taxon>
        <taxon>Polyporales</taxon>
        <taxon>Polyporaceae</taxon>
        <taxon>Trametes</taxon>
    </lineage>
</organism>
<feature type="region of interest" description="Disordered" evidence="2">
    <location>
        <begin position="262"/>
        <end position="441"/>
    </location>
</feature>
<feature type="region of interest" description="Disordered" evidence="2">
    <location>
        <begin position="149"/>
        <end position="183"/>
    </location>
</feature>
<dbReference type="AlphaFoldDB" id="A0A1M2VIB5"/>
<proteinExistence type="inferred from homology"/>
<dbReference type="GO" id="GO:0019901">
    <property type="term" value="F:protein kinase binding"/>
    <property type="evidence" value="ECO:0007669"/>
    <property type="project" value="TreeGrafter"/>
</dbReference>
<dbReference type="GO" id="GO:0005634">
    <property type="term" value="C:nucleus"/>
    <property type="evidence" value="ECO:0007669"/>
    <property type="project" value="TreeGrafter"/>
</dbReference>
<evidence type="ECO:0000313" key="5">
    <source>
        <dbReference type="Proteomes" id="UP000184267"/>
    </source>
</evidence>
<dbReference type="EMBL" id="MNAD01001191">
    <property type="protein sequence ID" value="OJT07340.1"/>
    <property type="molecule type" value="Genomic_DNA"/>
</dbReference>
<evidence type="ECO:0000313" key="4">
    <source>
        <dbReference type="EMBL" id="OJT07340.1"/>
    </source>
</evidence>
<feature type="compositionally biased region" description="Low complexity" evidence="2">
    <location>
        <begin position="348"/>
        <end position="365"/>
    </location>
</feature>
<feature type="compositionally biased region" description="Pro residues" evidence="2">
    <location>
        <begin position="158"/>
        <end position="173"/>
    </location>
</feature>
<dbReference type="PANTHER" id="PTHR10343:SF81">
    <property type="entry name" value="CRUCIFORM DNA-RECOGNIZING PROTEIN 1-RELATED"/>
    <property type="match status" value="1"/>
</dbReference>
<protein>
    <recommendedName>
        <fullName evidence="3">AMP-activated protein kinase glycogen-binding domain-containing protein</fullName>
    </recommendedName>
</protein>
<gene>
    <name evidence="4" type="ORF">TRAPUB_1806</name>
</gene>